<reference evidence="2" key="1">
    <citation type="journal article" date="2019" name="Sci. Rep.">
        <title>Draft genome of Tanacetum cinerariifolium, the natural source of mosquito coil.</title>
        <authorList>
            <person name="Yamashiro T."/>
            <person name="Shiraishi A."/>
            <person name="Satake H."/>
            <person name="Nakayama K."/>
        </authorList>
    </citation>
    <scope>NUCLEOTIDE SEQUENCE</scope>
</reference>
<dbReference type="GO" id="GO:0003677">
    <property type="term" value="F:DNA binding"/>
    <property type="evidence" value="ECO:0007669"/>
    <property type="project" value="UniProtKB-KW"/>
</dbReference>
<dbReference type="InterPro" id="IPR012340">
    <property type="entry name" value="NA-bd_OB-fold"/>
</dbReference>
<evidence type="ECO:0000313" key="2">
    <source>
        <dbReference type="EMBL" id="GEU91265.1"/>
    </source>
</evidence>
<gene>
    <name evidence="2" type="ORF">Tci_063243</name>
</gene>
<name>A0A6L2P2K6_TANCI</name>
<sequence length="126" mass="13821">MVGLIREAEKGFHCILYAKIHKIHREHGWAYLACKKCGRIAKEADVGMKLWNCTGARGDVKTPLLKSGSSSKFSSSDVVPFSIEETPKSKGVTSSKGESSSSGSGKQAIVDLDDYNEEEEQVKKER</sequence>
<keyword evidence="2" id="KW-0238">DNA-binding</keyword>
<feature type="compositionally biased region" description="Acidic residues" evidence="1">
    <location>
        <begin position="111"/>
        <end position="120"/>
    </location>
</feature>
<feature type="region of interest" description="Disordered" evidence="1">
    <location>
        <begin position="58"/>
        <end position="126"/>
    </location>
</feature>
<feature type="compositionally biased region" description="Low complexity" evidence="1">
    <location>
        <begin position="89"/>
        <end position="106"/>
    </location>
</feature>
<dbReference type="Gene3D" id="2.40.50.140">
    <property type="entry name" value="Nucleic acid-binding proteins"/>
    <property type="match status" value="1"/>
</dbReference>
<feature type="compositionally biased region" description="Low complexity" evidence="1">
    <location>
        <begin position="63"/>
        <end position="82"/>
    </location>
</feature>
<accession>A0A6L2P2K6</accession>
<dbReference type="AlphaFoldDB" id="A0A6L2P2K6"/>
<dbReference type="EMBL" id="BKCJ010010367">
    <property type="protein sequence ID" value="GEU91265.1"/>
    <property type="molecule type" value="Genomic_DNA"/>
</dbReference>
<proteinExistence type="predicted"/>
<comment type="caution">
    <text evidence="2">The sequence shown here is derived from an EMBL/GenBank/DDBJ whole genome shotgun (WGS) entry which is preliminary data.</text>
</comment>
<protein>
    <submittedName>
        <fullName evidence="2">Replication protein A 70 kDa DNA-binding subunit B</fullName>
    </submittedName>
</protein>
<organism evidence="2">
    <name type="scientific">Tanacetum cinerariifolium</name>
    <name type="common">Dalmatian daisy</name>
    <name type="synonym">Chrysanthemum cinerariifolium</name>
    <dbReference type="NCBI Taxonomy" id="118510"/>
    <lineage>
        <taxon>Eukaryota</taxon>
        <taxon>Viridiplantae</taxon>
        <taxon>Streptophyta</taxon>
        <taxon>Embryophyta</taxon>
        <taxon>Tracheophyta</taxon>
        <taxon>Spermatophyta</taxon>
        <taxon>Magnoliopsida</taxon>
        <taxon>eudicotyledons</taxon>
        <taxon>Gunneridae</taxon>
        <taxon>Pentapetalae</taxon>
        <taxon>asterids</taxon>
        <taxon>campanulids</taxon>
        <taxon>Asterales</taxon>
        <taxon>Asteraceae</taxon>
        <taxon>Asteroideae</taxon>
        <taxon>Anthemideae</taxon>
        <taxon>Anthemidinae</taxon>
        <taxon>Tanacetum</taxon>
    </lineage>
</organism>
<evidence type="ECO:0000256" key="1">
    <source>
        <dbReference type="SAM" id="MobiDB-lite"/>
    </source>
</evidence>